<keyword evidence="1" id="KW-1133">Transmembrane helix</keyword>
<evidence type="ECO:0000259" key="2">
    <source>
        <dbReference type="Pfam" id="PF07530"/>
    </source>
</evidence>
<feature type="transmembrane region" description="Helical" evidence="1">
    <location>
        <begin position="6"/>
        <end position="27"/>
    </location>
</feature>
<organism evidence="3 4">
    <name type="scientific">Aphis craccivora</name>
    <name type="common">Cowpea aphid</name>
    <dbReference type="NCBI Taxonomy" id="307492"/>
    <lineage>
        <taxon>Eukaryota</taxon>
        <taxon>Metazoa</taxon>
        <taxon>Ecdysozoa</taxon>
        <taxon>Arthropoda</taxon>
        <taxon>Hexapoda</taxon>
        <taxon>Insecta</taxon>
        <taxon>Pterygota</taxon>
        <taxon>Neoptera</taxon>
        <taxon>Paraneoptera</taxon>
        <taxon>Hemiptera</taxon>
        <taxon>Sternorrhyncha</taxon>
        <taxon>Aphidomorpha</taxon>
        <taxon>Aphidoidea</taxon>
        <taxon>Aphididae</taxon>
        <taxon>Aphidini</taxon>
        <taxon>Aphis</taxon>
        <taxon>Aphis</taxon>
    </lineage>
</organism>
<protein>
    <recommendedName>
        <fullName evidence="2">Pre-C2HC domain-containing protein</fullName>
    </recommendedName>
</protein>
<evidence type="ECO:0000313" key="4">
    <source>
        <dbReference type="Proteomes" id="UP000478052"/>
    </source>
</evidence>
<evidence type="ECO:0000313" key="3">
    <source>
        <dbReference type="EMBL" id="KAF0762118.1"/>
    </source>
</evidence>
<comment type="caution">
    <text evidence="3">The sequence shown here is derived from an EMBL/GenBank/DDBJ whole genome shotgun (WGS) entry which is preliminary data.</text>
</comment>
<feature type="non-terminal residue" evidence="3">
    <location>
        <position position="128"/>
    </location>
</feature>
<reference evidence="3 4" key="1">
    <citation type="submission" date="2019-08" db="EMBL/GenBank/DDBJ databases">
        <title>Whole genome of Aphis craccivora.</title>
        <authorList>
            <person name="Voronova N.V."/>
            <person name="Shulinski R.S."/>
            <person name="Bandarenka Y.V."/>
            <person name="Zhorov D.G."/>
            <person name="Warner D."/>
        </authorList>
    </citation>
    <scope>NUCLEOTIDE SEQUENCE [LARGE SCALE GENOMIC DNA]</scope>
    <source>
        <strain evidence="3">180601</strain>
        <tissue evidence="3">Whole Body</tissue>
    </source>
</reference>
<keyword evidence="1" id="KW-0812">Transmembrane</keyword>
<dbReference type="EMBL" id="VUJU01002219">
    <property type="protein sequence ID" value="KAF0762118.1"/>
    <property type="molecule type" value="Genomic_DNA"/>
</dbReference>
<evidence type="ECO:0000256" key="1">
    <source>
        <dbReference type="SAM" id="Phobius"/>
    </source>
</evidence>
<feature type="domain" description="Pre-C2HC" evidence="2">
    <location>
        <begin position="88"/>
        <end position="121"/>
    </location>
</feature>
<name>A0A6G0YWC9_APHCR</name>
<proteinExistence type="predicted"/>
<accession>A0A6G0YWC9</accession>
<gene>
    <name evidence="3" type="ORF">FWK35_00008426</name>
</gene>
<dbReference type="Proteomes" id="UP000478052">
    <property type="component" value="Unassembled WGS sequence"/>
</dbReference>
<keyword evidence="1" id="KW-0472">Membrane</keyword>
<sequence length="128" mass="14732">MNGHYALFIICFSYANIILLYSAITFAQTRTQTHTQNIPPKLPAFYIKGLINFSKQHQFSFIPDDKRPLWVVIGNLQPFTSTDDKITSLSELGHQVTHVHNIKRSSYKSPLHLFFIDLKMPPTLTIQN</sequence>
<dbReference type="Pfam" id="PF07530">
    <property type="entry name" value="PRE_C2HC"/>
    <property type="match status" value="1"/>
</dbReference>
<keyword evidence="4" id="KW-1185">Reference proteome</keyword>
<dbReference type="InterPro" id="IPR006579">
    <property type="entry name" value="Pre_C2HC_dom"/>
</dbReference>
<dbReference type="AlphaFoldDB" id="A0A6G0YWC9"/>